<evidence type="ECO:0000313" key="1">
    <source>
        <dbReference type="Proteomes" id="UP000492821"/>
    </source>
</evidence>
<reference evidence="2" key="2">
    <citation type="submission" date="2020-10" db="UniProtKB">
        <authorList>
            <consortium name="WormBaseParasite"/>
        </authorList>
    </citation>
    <scope>IDENTIFICATION</scope>
</reference>
<proteinExistence type="predicted"/>
<sequence>LARGFGPKQTDSNGEDRWTHTRFNVSNGYQLRKTWYLTRDDNVQVL</sequence>
<accession>A0A7E4ZYC1</accession>
<dbReference type="WBParaSite" id="Pan_g2811.t1">
    <property type="protein sequence ID" value="Pan_g2811.t1"/>
    <property type="gene ID" value="Pan_g2811"/>
</dbReference>
<keyword evidence="1" id="KW-1185">Reference proteome</keyword>
<name>A0A7E4ZYC1_PANRE</name>
<protein>
    <submittedName>
        <fullName evidence="2">Ceramidse_alk_C domain-containing protein</fullName>
    </submittedName>
</protein>
<reference evidence="1" key="1">
    <citation type="journal article" date="2013" name="Genetics">
        <title>The draft genome and transcriptome of Panagrellus redivivus are shaped by the harsh demands of a free-living lifestyle.</title>
        <authorList>
            <person name="Srinivasan J."/>
            <person name="Dillman A.R."/>
            <person name="Macchietto M.G."/>
            <person name="Heikkinen L."/>
            <person name="Lakso M."/>
            <person name="Fracchia K.M."/>
            <person name="Antoshechkin I."/>
            <person name="Mortazavi A."/>
            <person name="Wong G."/>
            <person name="Sternberg P.W."/>
        </authorList>
    </citation>
    <scope>NUCLEOTIDE SEQUENCE [LARGE SCALE GENOMIC DNA]</scope>
    <source>
        <strain evidence="1">MT8872</strain>
    </source>
</reference>
<dbReference type="AlphaFoldDB" id="A0A7E4ZYC1"/>
<dbReference type="Proteomes" id="UP000492821">
    <property type="component" value="Unassembled WGS sequence"/>
</dbReference>
<evidence type="ECO:0000313" key="2">
    <source>
        <dbReference type="WBParaSite" id="Pan_g2811.t1"/>
    </source>
</evidence>
<organism evidence="1 2">
    <name type="scientific">Panagrellus redivivus</name>
    <name type="common">Microworm</name>
    <dbReference type="NCBI Taxonomy" id="6233"/>
    <lineage>
        <taxon>Eukaryota</taxon>
        <taxon>Metazoa</taxon>
        <taxon>Ecdysozoa</taxon>
        <taxon>Nematoda</taxon>
        <taxon>Chromadorea</taxon>
        <taxon>Rhabditida</taxon>
        <taxon>Tylenchina</taxon>
        <taxon>Panagrolaimomorpha</taxon>
        <taxon>Panagrolaimoidea</taxon>
        <taxon>Panagrolaimidae</taxon>
        <taxon>Panagrellus</taxon>
    </lineage>
</organism>